<name>A0A146K495_9EUKA</name>
<reference evidence="1" key="1">
    <citation type="submission" date="2015-07" db="EMBL/GenBank/DDBJ databases">
        <title>Adaptation to a free-living lifestyle via gene acquisitions in the diplomonad Trepomonas sp. PC1.</title>
        <authorList>
            <person name="Xu F."/>
            <person name="Jerlstrom-Hultqvist J."/>
            <person name="Kolisko M."/>
            <person name="Simpson A.G.B."/>
            <person name="Roger A.J."/>
            <person name="Svard S.G."/>
            <person name="Andersson J.O."/>
        </authorList>
    </citation>
    <scope>NUCLEOTIDE SEQUENCE</scope>
    <source>
        <strain evidence="1">PC1</strain>
    </source>
</reference>
<protein>
    <submittedName>
        <fullName evidence="1">Protein phosphatase 2C</fullName>
    </submittedName>
</protein>
<organism evidence="1">
    <name type="scientific">Trepomonas sp. PC1</name>
    <dbReference type="NCBI Taxonomy" id="1076344"/>
    <lineage>
        <taxon>Eukaryota</taxon>
        <taxon>Metamonada</taxon>
        <taxon>Diplomonadida</taxon>
        <taxon>Hexamitidae</taxon>
        <taxon>Hexamitinae</taxon>
        <taxon>Trepomonas</taxon>
    </lineage>
</organism>
<accession>A0A146K495</accession>
<feature type="non-terminal residue" evidence="1">
    <location>
        <position position="91"/>
    </location>
</feature>
<evidence type="ECO:0000313" key="1">
    <source>
        <dbReference type="EMBL" id="JAP91228.1"/>
    </source>
</evidence>
<dbReference type="AlphaFoldDB" id="A0A146K495"/>
<dbReference type="EMBL" id="GDID01005378">
    <property type="protein sequence ID" value="JAP91228.1"/>
    <property type="molecule type" value="Transcribed_RNA"/>
</dbReference>
<feature type="non-terminal residue" evidence="1">
    <location>
        <position position="1"/>
    </location>
</feature>
<sequence length="91" mass="10628">DVDEGDQIMYSLRRKDFANQSQCKRPNQFMSKPEKICVILTRIGYLLGSQDNLTTALLINEEFLLQFSSKFGQIQHLEFQDSELQKLNEQN</sequence>
<proteinExistence type="predicted"/>
<gene>
    <name evidence="1" type="ORF">TPC1_17220</name>
</gene>